<evidence type="ECO:0000313" key="2">
    <source>
        <dbReference type="Proteomes" id="UP000261174"/>
    </source>
</evidence>
<protein>
    <submittedName>
        <fullName evidence="1">Uncharacterized protein</fullName>
    </submittedName>
</protein>
<dbReference type="Proteomes" id="UP000261174">
    <property type="component" value="Unassembled WGS sequence"/>
</dbReference>
<comment type="caution">
    <text evidence="1">The sequence shown here is derived from an EMBL/GenBank/DDBJ whole genome shotgun (WGS) entry which is preliminary data.</text>
</comment>
<keyword evidence="2" id="KW-1185">Reference proteome</keyword>
<sequence>MNNEIMTFTKHVTAMTVMAACIFGCKEPSMNNARDKKDNISAPETDTMITTNDAIEPVIVTSWKHFEQYDGKYITETDMLQHEPLKSRLKSLLGNDNNTLRQRFDVAPPIEVENDVLYNQGCRKHYCGADEAAIAIDMKHDVVYAGVAVNGVVKLFSETRDSIYPEKLLKWKEKFGN</sequence>
<organism evidence="1 2">
    <name type="scientific">Chitinophaga silvisoli</name>
    <dbReference type="NCBI Taxonomy" id="2291814"/>
    <lineage>
        <taxon>Bacteria</taxon>
        <taxon>Pseudomonadati</taxon>
        <taxon>Bacteroidota</taxon>
        <taxon>Chitinophagia</taxon>
        <taxon>Chitinophagales</taxon>
        <taxon>Chitinophagaceae</taxon>
        <taxon>Chitinophaga</taxon>
    </lineage>
</organism>
<proteinExistence type="predicted"/>
<accession>A0A3E1NXX7</accession>
<evidence type="ECO:0000313" key="1">
    <source>
        <dbReference type="EMBL" id="RFM32779.1"/>
    </source>
</evidence>
<gene>
    <name evidence="1" type="ORF">DXN04_24230</name>
</gene>
<reference evidence="1 2" key="1">
    <citation type="submission" date="2018-08" db="EMBL/GenBank/DDBJ databases">
        <title>Chitinophaga sp. K20C18050901, a novel bacterium isolated from forest soil.</title>
        <authorList>
            <person name="Wang C."/>
        </authorList>
    </citation>
    <scope>NUCLEOTIDE SEQUENCE [LARGE SCALE GENOMIC DNA]</scope>
    <source>
        <strain evidence="1 2">K20C18050901</strain>
    </source>
</reference>
<dbReference type="AlphaFoldDB" id="A0A3E1NXX7"/>
<name>A0A3E1NXX7_9BACT</name>
<dbReference type="EMBL" id="QTJV01000009">
    <property type="protein sequence ID" value="RFM32779.1"/>
    <property type="molecule type" value="Genomic_DNA"/>
</dbReference>